<evidence type="ECO:0000313" key="2">
    <source>
        <dbReference type="Proteomes" id="UP000488506"/>
    </source>
</evidence>
<comment type="caution">
    <text evidence="1">The sequence shown here is derived from an EMBL/GenBank/DDBJ whole genome shotgun (WGS) entry which is preliminary data.</text>
</comment>
<organism evidence="1 2">
    <name type="scientific">Candidatus Saganbacteria bacterium</name>
    <dbReference type="NCBI Taxonomy" id="2575572"/>
    <lineage>
        <taxon>Bacteria</taxon>
        <taxon>Bacillati</taxon>
        <taxon>Saganbacteria</taxon>
    </lineage>
</organism>
<proteinExistence type="predicted"/>
<gene>
    <name evidence="1" type="ORF">FD145_495</name>
</gene>
<protein>
    <submittedName>
        <fullName evidence="1">Uncharacterized protein</fullName>
    </submittedName>
</protein>
<sequence length="184" mass="20924">MSNITLSGTCELYGRKGLHMPECKAVEKHIKQRRLNGEKRLASGYCETIAYNDEGKKHTYRYRVVGQINFVNKTEYIIDRCNGNINHESKVASKKSNQTNEEKKPPRKDLILIIKRRTRGMGGISYIKIKPLDIKFDFKPITIKDIPFGFGGPLPKPQKINQITVPVQTFLSLADISSYHLSGT</sequence>
<evidence type="ECO:0000313" key="1">
    <source>
        <dbReference type="EMBL" id="KAF0134664.1"/>
    </source>
</evidence>
<dbReference type="AlphaFoldDB" id="A0A833L1P9"/>
<reference evidence="1 2" key="1">
    <citation type="submission" date="2019-12" db="EMBL/GenBank/DDBJ databases">
        <authorList>
            <person name="Wolfe R."/>
            <person name="Danczak R."/>
            <person name="Wilkins M."/>
        </authorList>
    </citation>
    <scope>NUCLEOTIDE SEQUENCE [LARGE SCALE GENOMIC DNA]</scope>
    <source>
        <strain evidence="1">X2_MaxBin.013</strain>
    </source>
</reference>
<dbReference type="EMBL" id="WPAF01000006">
    <property type="protein sequence ID" value="KAF0134664.1"/>
    <property type="molecule type" value="Genomic_DNA"/>
</dbReference>
<dbReference type="Proteomes" id="UP000488506">
    <property type="component" value="Unassembled WGS sequence"/>
</dbReference>
<accession>A0A833L1P9</accession>
<name>A0A833L1P9_UNCSA</name>